<sequence length="56" mass="6274">MPDHPDEIPDGFAVPVTYNEIDGVEATRGPDVIAYVAPAIHSKEQLRRQREERGDD</sequence>
<evidence type="ECO:0000313" key="1">
    <source>
        <dbReference type="EMBL" id="SUA03104.1"/>
    </source>
</evidence>
<dbReference type="EMBL" id="UGQY01000004">
    <property type="protein sequence ID" value="SUA03104.1"/>
    <property type="molecule type" value="Genomic_DNA"/>
</dbReference>
<gene>
    <name evidence="1" type="ORF">NCTC1542_04584</name>
</gene>
<dbReference type="Proteomes" id="UP000255389">
    <property type="component" value="Unassembled WGS sequence"/>
</dbReference>
<reference evidence="1 2" key="1">
    <citation type="submission" date="2018-06" db="EMBL/GenBank/DDBJ databases">
        <authorList>
            <consortium name="Pathogen Informatics"/>
            <person name="Doyle S."/>
        </authorList>
    </citation>
    <scope>NUCLEOTIDE SEQUENCE [LARGE SCALE GENOMIC DNA]</scope>
    <source>
        <strain evidence="1 2">NCTC1542</strain>
    </source>
</reference>
<evidence type="ECO:0000313" key="2">
    <source>
        <dbReference type="Proteomes" id="UP000255389"/>
    </source>
</evidence>
<proteinExistence type="predicted"/>
<accession>A0A378UY51</accession>
<dbReference type="AlphaFoldDB" id="A0A378UY51"/>
<name>A0A378UY51_MYCFO</name>
<protein>
    <submittedName>
        <fullName evidence="1">Uncharacterized protein</fullName>
    </submittedName>
</protein>
<organism evidence="1 2">
    <name type="scientific">Mycolicibacterium fortuitum</name>
    <name type="common">Mycobacterium fortuitum</name>
    <dbReference type="NCBI Taxonomy" id="1766"/>
    <lineage>
        <taxon>Bacteria</taxon>
        <taxon>Bacillati</taxon>
        <taxon>Actinomycetota</taxon>
        <taxon>Actinomycetes</taxon>
        <taxon>Mycobacteriales</taxon>
        <taxon>Mycobacteriaceae</taxon>
        <taxon>Mycolicibacterium</taxon>
    </lineage>
</organism>